<comment type="similarity">
    <text evidence="1">Belongs to the IUNH family.</text>
</comment>
<comment type="caution">
    <text evidence="5">The sequence shown here is derived from an EMBL/GenBank/DDBJ whole genome shotgun (WGS) entry which is preliminary data.</text>
</comment>
<dbReference type="GO" id="GO:0005829">
    <property type="term" value="C:cytosol"/>
    <property type="evidence" value="ECO:0007669"/>
    <property type="project" value="TreeGrafter"/>
</dbReference>
<evidence type="ECO:0000256" key="1">
    <source>
        <dbReference type="ARBA" id="ARBA00009176"/>
    </source>
</evidence>
<evidence type="ECO:0000313" key="5">
    <source>
        <dbReference type="EMBL" id="CAF0735502.1"/>
    </source>
</evidence>
<evidence type="ECO:0000313" key="6">
    <source>
        <dbReference type="Proteomes" id="UP000663832"/>
    </source>
</evidence>
<dbReference type="OrthoDB" id="432381at2759"/>
<proteinExistence type="inferred from homology"/>
<dbReference type="AlphaFoldDB" id="A0A813NCZ9"/>
<dbReference type="InterPro" id="IPR036452">
    <property type="entry name" value="Ribo_hydro-like"/>
</dbReference>
<dbReference type="PANTHER" id="PTHR12304:SF46">
    <property type="entry name" value="INOSINE-ADENOSINE-GUANOSINE-NUCLEOSIDE HYDROLASE"/>
    <property type="match status" value="1"/>
</dbReference>
<dbReference type="PANTHER" id="PTHR12304">
    <property type="entry name" value="INOSINE-URIDINE PREFERRING NUCLEOSIDE HYDROLASE"/>
    <property type="match status" value="1"/>
</dbReference>
<gene>
    <name evidence="5" type="ORF">QVE165_LOCUS566</name>
</gene>
<keyword evidence="3" id="KW-0326">Glycosidase</keyword>
<protein>
    <recommendedName>
        <fullName evidence="4">Inosine/uridine-preferring nucleoside hydrolase domain-containing protein</fullName>
    </recommendedName>
</protein>
<dbReference type="Gene3D" id="3.90.245.10">
    <property type="entry name" value="Ribonucleoside hydrolase-like"/>
    <property type="match status" value="1"/>
</dbReference>
<dbReference type="Pfam" id="PF01156">
    <property type="entry name" value="IU_nuc_hydro"/>
    <property type="match status" value="1"/>
</dbReference>
<evidence type="ECO:0000256" key="3">
    <source>
        <dbReference type="ARBA" id="ARBA00023295"/>
    </source>
</evidence>
<keyword evidence="6" id="KW-1185">Reference proteome</keyword>
<feature type="domain" description="Inosine/uridine-preferring nucleoside hydrolase" evidence="4">
    <location>
        <begin position="10"/>
        <end position="281"/>
    </location>
</feature>
<organism evidence="5 6">
    <name type="scientific">Adineta steineri</name>
    <dbReference type="NCBI Taxonomy" id="433720"/>
    <lineage>
        <taxon>Eukaryota</taxon>
        <taxon>Metazoa</taxon>
        <taxon>Spiralia</taxon>
        <taxon>Gnathifera</taxon>
        <taxon>Rotifera</taxon>
        <taxon>Eurotatoria</taxon>
        <taxon>Bdelloidea</taxon>
        <taxon>Adinetida</taxon>
        <taxon>Adinetidae</taxon>
        <taxon>Adineta</taxon>
    </lineage>
</organism>
<accession>A0A813NCZ9</accession>
<dbReference type="InterPro" id="IPR023186">
    <property type="entry name" value="IUNH"/>
</dbReference>
<name>A0A813NCZ9_9BILA</name>
<dbReference type="EMBL" id="CAJNOM010000002">
    <property type="protein sequence ID" value="CAF0735502.1"/>
    <property type="molecule type" value="Genomic_DNA"/>
</dbReference>
<dbReference type="GO" id="GO:0008477">
    <property type="term" value="F:purine nucleosidase activity"/>
    <property type="evidence" value="ECO:0007669"/>
    <property type="project" value="TreeGrafter"/>
</dbReference>
<reference evidence="5" key="1">
    <citation type="submission" date="2021-02" db="EMBL/GenBank/DDBJ databases">
        <authorList>
            <person name="Nowell W R."/>
        </authorList>
    </citation>
    <scope>NUCLEOTIDE SEQUENCE</scope>
</reference>
<dbReference type="InterPro" id="IPR001910">
    <property type="entry name" value="Inosine/uridine_hydrolase_dom"/>
</dbReference>
<dbReference type="GO" id="GO:0006152">
    <property type="term" value="P:purine nucleoside catabolic process"/>
    <property type="evidence" value="ECO:0007669"/>
    <property type="project" value="TreeGrafter"/>
</dbReference>
<keyword evidence="2" id="KW-0378">Hydrolase</keyword>
<dbReference type="SUPFAM" id="SSF53590">
    <property type="entry name" value="Nucleoside hydrolase"/>
    <property type="match status" value="1"/>
</dbReference>
<evidence type="ECO:0000256" key="2">
    <source>
        <dbReference type="ARBA" id="ARBA00022801"/>
    </source>
</evidence>
<dbReference type="Proteomes" id="UP000663832">
    <property type="component" value="Unassembled WGS sequence"/>
</dbReference>
<sequence>MSTNTDRHPVIIDTDADIDDLWAIQYLINVPTVDIVAITTVGSGFSTPIYSTSNILSFLGLLNCTDRIPVASGESLSSLSSGYQVSSTILTGIDTYLTSPNCLNQSVDIFLQPSPFEAIELIIFILKYSQKPVDILALGPLTNIAAAIIRDRSIVPKIGTLYLSGGQFKSLSAYSSLTPNPSLGVYPYMSKTTGSSENIFLDVLAAQRVDDSGIKNLVAMPSDVQNQLPANLTQIDVMLKKLNITLTPFVYELITSLAKCGNQSESDIFWWDNSAAQLMVQIQNNVSNGFCTQMEQVKSLYILSADADQLFGQGINDSGQNGAHIKGLSNYKICTETNSDVFLSEFLSKIHSNQLYSCQKSYENRFDIKLQHCLRNHGLG</sequence>
<evidence type="ECO:0000259" key="4">
    <source>
        <dbReference type="Pfam" id="PF01156"/>
    </source>
</evidence>